<dbReference type="PANTHER" id="PTHR40841:SF2">
    <property type="entry name" value="SIDEROPHORE-DEGRADING ESTERASE (EUROFUNG)"/>
    <property type="match status" value="1"/>
</dbReference>
<comment type="similarity">
    <text evidence="1">Belongs to the esterase D family.</text>
</comment>
<organism evidence="3 4">
    <name type="scientific">Abyssalbus ytuae</name>
    <dbReference type="NCBI Taxonomy" id="2926907"/>
    <lineage>
        <taxon>Bacteria</taxon>
        <taxon>Pseudomonadati</taxon>
        <taxon>Bacteroidota</taxon>
        <taxon>Flavobacteriia</taxon>
        <taxon>Flavobacteriales</taxon>
        <taxon>Flavobacteriaceae</taxon>
        <taxon>Abyssalbus</taxon>
    </lineage>
</organism>
<keyword evidence="4" id="KW-1185">Reference proteome</keyword>
<dbReference type="GO" id="GO:0016788">
    <property type="term" value="F:hydrolase activity, acting on ester bonds"/>
    <property type="evidence" value="ECO:0007669"/>
    <property type="project" value="TreeGrafter"/>
</dbReference>
<dbReference type="InterPro" id="IPR029058">
    <property type="entry name" value="AB_hydrolase_fold"/>
</dbReference>
<dbReference type="KEGG" id="fbm:MQE35_05040"/>
<evidence type="ECO:0000256" key="2">
    <source>
        <dbReference type="ARBA" id="ARBA00022801"/>
    </source>
</evidence>
<evidence type="ECO:0000313" key="3">
    <source>
        <dbReference type="EMBL" id="UOB18656.1"/>
    </source>
</evidence>
<dbReference type="PROSITE" id="PS51257">
    <property type="entry name" value="PROKAR_LIPOPROTEIN"/>
    <property type="match status" value="1"/>
</dbReference>
<dbReference type="SUPFAM" id="SSF53474">
    <property type="entry name" value="alpha/beta-Hydrolases"/>
    <property type="match status" value="1"/>
</dbReference>
<name>A0A9E7CTT4_9FLAO</name>
<reference evidence="3" key="1">
    <citation type="submission" date="2022-03" db="EMBL/GenBank/DDBJ databases">
        <title>Description of Abyssus ytuae gen. nov., sp. nov., a novel member of the family Flavobacteriaceae isolated from the sediment of Mariana Trench.</title>
        <authorList>
            <person name="Zhang J."/>
            <person name="Xu X."/>
        </authorList>
    </citation>
    <scope>NUCLEOTIDE SEQUENCE</scope>
    <source>
        <strain evidence="3">MT3330</strain>
    </source>
</reference>
<proteinExistence type="inferred from homology"/>
<dbReference type="Proteomes" id="UP000831290">
    <property type="component" value="Chromosome"/>
</dbReference>
<keyword evidence="2 3" id="KW-0378">Hydrolase</keyword>
<dbReference type="AlphaFoldDB" id="A0A9E7CTT4"/>
<dbReference type="PANTHER" id="PTHR40841">
    <property type="entry name" value="SIDEROPHORE TRIACETYLFUSARININE C ESTERASE"/>
    <property type="match status" value="1"/>
</dbReference>
<dbReference type="InterPro" id="IPR052558">
    <property type="entry name" value="Siderophore_Hydrolase_D"/>
</dbReference>
<dbReference type="InterPro" id="IPR000801">
    <property type="entry name" value="Esterase-like"/>
</dbReference>
<protein>
    <submittedName>
        <fullName evidence="3">Alpha/beta hydrolase-fold protein</fullName>
    </submittedName>
</protein>
<dbReference type="EMBL" id="CP094358">
    <property type="protein sequence ID" value="UOB18656.1"/>
    <property type="molecule type" value="Genomic_DNA"/>
</dbReference>
<evidence type="ECO:0000313" key="4">
    <source>
        <dbReference type="Proteomes" id="UP000831290"/>
    </source>
</evidence>
<dbReference type="Gene3D" id="3.40.50.1820">
    <property type="entry name" value="alpha/beta hydrolase"/>
    <property type="match status" value="1"/>
</dbReference>
<evidence type="ECO:0000256" key="1">
    <source>
        <dbReference type="ARBA" id="ARBA00005622"/>
    </source>
</evidence>
<sequence>MNKLFLIFLILITTISCKNENLKSESLNKGPLYKNTEELDKSATDTKEFKIKGTEVHQIKSSINQKAYDLYVKLPKSYSKTDKKFPILILSDSDYSFPLVTSINRRLNVEEYILIGISYSKGDKSTISRTRDYTPTYSPNEPRGHSKEARLASGKADNFIAFIKNDVFRFLENKYRVDMTKKVFAGHSFGGLLASYMLVTTPDLFEYYLSGSPSLWYDNHCINKFEDEYFKTKPNLKANFFMCIGADEETKTGSKMVTEMLEFKERLLSRNYKDLNIKSIVIADEDHQTVYPSFITKGIIWAFGQE</sequence>
<dbReference type="RefSeq" id="WP_255845273.1">
    <property type="nucleotide sequence ID" value="NZ_CP094358.1"/>
</dbReference>
<accession>A0A9E7CTT4</accession>
<dbReference type="Pfam" id="PF00756">
    <property type="entry name" value="Esterase"/>
    <property type="match status" value="1"/>
</dbReference>
<gene>
    <name evidence="3" type="ORF">MQE35_05040</name>
</gene>